<keyword evidence="10" id="KW-1185">Reference proteome</keyword>
<dbReference type="OrthoDB" id="639767at2759"/>
<dbReference type="PANTHER" id="PTHR11999:SF70">
    <property type="entry name" value="MIP05841P"/>
    <property type="match status" value="1"/>
</dbReference>
<evidence type="ECO:0000256" key="3">
    <source>
        <dbReference type="ARBA" id="ARBA00022793"/>
    </source>
</evidence>
<dbReference type="FunFam" id="3.40.640.10:FF:000025">
    <property type="entry name" value="Histidine decarboxylase"/>
    <property type="match status" value="1"/>
</dbReference>
<sequence>MTNTTNANGAPTAPSQSPSGAIANPFPFPTTNFAPGGPQDIETFRKNAKEMVDFMCDYYKTVGDHSTLSRVQPGYLAPLLPKKAPEDPESFESILADVQQHIIPGVTHWQSPNFFAFFPSNNSFPSLLGDMLSGMINCIGFNWMTSPACTELEMIAMDWLAKLVGLPDAYLNTSGVGGGVIQMSASDASVVAMIAARQRKLRQVKTEMEAQGKGDEFNEQDVIKRMVFYGSDEAHSCHKKGAMVLKLNFKTVAADDSYAVKGATLKKAIETDVAAGLLPTFFVGTIGSTSTGATDHLSEIGPVCRDTGVWLHVDAAWAGSAFVCPEHRELMRGMVDETTGEVYVDSYDFNPHKWLLVNFDCSAMWLKERADLVDALSIMPAYLRNKASASGSVIDYRDWQVPLGRRFRSLKLWFVMRSFGAKGLREHITKCVNLTRYFETLVTADDRFELIVPRTLALACFRIKPSVLSAHPGLDVNAVNKQIADGVNESSNFLITASEVKGKPEVADPATGKVAMVYFLRVTIGGWSEEENVRGVWDVIRGQADKVLAELR</sequence>
<dbReference type="PRINTS" id="PR00800">
    <property type="entry name" value="YHDCRBOXLASE"/>
</dbReference>
<dbReference type="GO" id="GO:0005737">
    <property type="term" value="C:cytoplasm"/>
    <property type="evidence" value="ECO:0007669"/>
    <property type="project" value="TreeGrafter"/>
</dbReference>
<protein>
    <submittedName>
        <fullName evidence="9">Aromatic-L-amino-acid decarboxylase-like protein</fullName>
    </submittedName>
</protein>
<proteinExistence type="inferred from homology"/>
<feature type="compositionally biased region" description="Low complexity" evidence="8">
    <location>
        <begin position="23"/>
        <end position="38"/>
    </location>
</feature>
<evidence type="ECO:0000256" key="8">
    <source>
        <dbReference type="SAM" id="MobiDB-lite"/>
    </source>
</evidence>
<dbReference type="InterPro" id="IPR021115">
    <property type="entry name" value="Pyridoxal-P_BS"/>
</dbReference>
<organism evidence="9 10">
    <name type="scientific">Gonapodya prolifera (strain JEL478)</name>
    <name type="common">Monoblepharis prolifera</name>
    <dbReference type="NCBI Taxonomy" id="1344416"/>
    <lineage>
        <taxon>Eukaryota</taxon>
        <taxon>Fungi</taxon>
        <taxon>Fungi incertae sedis</taxon>
        <taxon>Chytridiomycota</taxon>
        <taxon>Chytridiomycota incertae sedis</taxon>
        <taxon>Monoblepharidomycetes</taxon>
        <taxon>Monoblepharidales</taxon>
        <taxon>Gonapodyaceae</taxon>
        <taxon>Gonapodya</taxon>
    </lineage>
</organism>
<keyword evidence="4 6" id="KW-0663">Pyridoxal phosphate</keyword>
<evidence type="ECO:0000256" key="7">
    <source>
        <dbReference type="RuleBase" id="RU000382"/>
    </source>
</evidence>
<comment type="similarity">
    <text evidence="2 7">Belongs to the group II decarboxylase family.</text>
</comment>
<evidence type="ECO:0000313" key="10">
    <source>
        <dbReference type="Proteomes" id="UP000070544"/>
    </source>
</evidence>
<keyword evidence="3" id="KW-0210">Decarboxylase</keyword>
<evidence type="ECO:0000256" key="6">
    <source>
        <dbReference type="PIRSR" id="PIRSR602129-50"/>
    </source>
</evidence>
<dbReference type="Gene3D" id="1.20.1340.10">
    <property type="entry name" value="dopa decarboxylase, N-terminal domain"/>
    <property type="match status" value="1"/>
</dbReference>
<dbReference type="PANTHER" id="PTHR11999">
    <property type="entry name" value="GROUP II PYRIDOXAL-5-PHOSPHATE DECARBOXYLASE"/>
    <property type="match status" value="1"/>
</dbReference>
<dbReference type="GO" id="GO:0030170">
    <property type="term" value="F:pyridoxal phosphate binding"/>
    <property type="evidence" value="ECO:0007669"/>
    <property type="project" value="InterPro"/>
</dbReference>
<feature type="region of interest" description="Disordered" evidence="8">
    <location>
        <begin position="1"/>
        <end position="39"/>
    </location>
</feature>
<dbReference type="InterPro" id="IPR010977">
    <property type="entry name" value="Aromatic_deC"/>
</dbReference>
<dbReference type="GO" id="GO:0019752">
    <property type="term" value="P:carboxylic acid metabolic process"/>
    <property type="evidence" value="ECO:0007669"/>
    <property type="project" value="InterPro"/>
</dbReference>
<dbReference type="GO" id="GO:0016831">
    <property type="term" value="F:carboxy-lyase activity"/>
    <property type="evidence" value="ECO:0007669"/>
    <property type="project" value="UniProtKB-KW"/>
</dbReference>
<dbReference type="GO" id="GO:0006520">
    <property type="term" value="P:amino acid metabolic process"/>
    <property type="evidence" value="ECO:0007669"/>
    <property type="project" value="InterPro"/>
</dbReference>
<dbReference type="EMBL" id="KQ965842">
    <property type="protein sequence ID" value="KXS09944.1"/>
    <property type="molecule type" value="Genomic_DNA"/>
</dbReference>
<dbReference type="Gene3D" id="3.40.640.10">
    <property type="entry name" value="Type I PLP-dependent aspartate aminotransferase-like (Major domain)"/>
    <property type="match status" value="1"/>
</dbReference>
<evidence type="ECO:0000313" key="9">
    <source>
        <dbReference type="EMBL" id="KXS09944.1"/>
    </source>
</evidence>
<dbReference type="InterPro" id="IPR015421">
    <property type="entry name" value="PyrdxlP-dep_Trfase_major"/>
</dbReference>
<feature type="modified residue" description="N6-(pyridoxal phosphate)lysine" evidence="6">
    <location>
        <position position="353"/>
    </location>
</feature>
<dbReference type="SUPFAM" id="SSF53383">
    <property type="entry name" value="PLP-dependent transferases"/>
    <property type="match status" value="1"/>
</dbReference>
<dbReference type="AlphaFoldDB" id="A0A138ZZL4"/>
<evidence type="ECO:0000256" key="4">
    <source>
        <dbReference type="ARBA" id="ARBA00022898"/>
    </source>
</evidence>
<evidence type="ECO:0000256" key="5">
    <source>
        <dbReference type="ARBA" id="ARBA00023239"/>
    </source>
</evidence>
<dbReference type="InterPro" id="IPR002129">
    <property type="entry name" value="PyrdxlP-dep_de-COase"/>
</dbReference>
<dbReference type="Gene3D" id="3.90.1150.10">
    <property type="entry name" value="Aspartate Aminotransferase, domain 1"/>
    <property type="match status" value="1"/>
</dbReference>
<reference evidence="9 10" key="1">
    <citation type="journal article" date="2015" name="Genome Biol. Evol.">
        <title>Phylogenomic analyses indicate that early fungi evolved digesting cell walls of algal ancestors of land plants.</title>
        <authorList>
            <person name="Chang Y."/>
            <person name="Wang S."/>
            <person name="Sekimoto S."/>
            <person name="Aerts A.L."/>
            <person name="Choi C."/>
            <person name="Clum A."/>
            <person name="LaButti K.M."/>
            <person name="Lindquist E.A."/>
            <person name="Yee Ngan C."/>
            <person name="Ohm R.A."/>
            <person name="Salamov A.A."/>
            <person name="Grigoriev I.V."/>
            <person name="Spatafora J.W."/>
            <person name="Berbee M.L."/>
        </authorList>
    </citation>
    <scope>NUCLEOTIDE SEQUENCE [LARGE SCALE GENOMIC DNA]</scope>
    <source>
        <strain evidence="9 10">JEL478</strain>
    </source>
</reference>
<evidence type="ECO:0000256" key="2">
    <source>
        <dbReference type="ARBA" id="ARBA00009533"/>
    </source>
</evidence>
<accession>A0A138ZZL4</accession>
<keyword evidence="5 7" id="KW-0456">Lyase</keyword>
<dbReference type="STRING" id="1344416.A0A138ZZL4"/>
<dbReference type="FunFam" id="1.20.1340.10:FF:000001">
    <property type="entry name" value="Histidine decarboxylase"/>
    <property type="match status" value="1"/>
</dbReference>
<feature type="compositionally biased region" description="Low complexity" evidence="8">
    <location>
        <begin position="1"/>
        <end position="14"/>
    </location>
</feature>
<dbReference type="PROSITE" id="PS00392">
    <property type="entry name" value="DDC_GAD_HDC_YDC"/>
    <property type="match status" value="1"/>
</dbReference>
<dbReference type="OMA" id="NPGFNWS"/>
<dbReference type="InterPro" id="IPR015424">
    <property type="entry name" value="PyrdxlP-dep_Trfase"/>
</dbReference>
<gene>
    <name evidence="9" type="ORF">M427DRAFT_200964</name>
</gene>
<name>A0A138ZZL4_GONPJ</name>
<comment type="cofactor">
    <cofactor evidence="1 6 7">
        <name>pyridoxal 5'-phosphate</name>
        <dbReference type="ChEBI" id="CHEBI:597326"/>
    </cofactor>
</comment>
<dbReference type="Pfam" id="PF00282">
    <property type="entry name" value="Pyridoxal_deC"/>
    <property type="match status" value="1"/>
</dbReference>
<dbReference type="Proteomes" id="UP000070544">
    <property type="component" value="Unassembled WGS sequence"/>
</dbReference>
<dbReference type="InterPro" id="IPR015422">
    <property type="entry name" value="PyrdxlP-dep_Trfase_small"/>
</dbReference>
<evidence type="ECO:0000256" key="1">
    <source>
        <dbReference type="ARBA" id="ARBA00001933"/>
    </source>
</evidence>